<keyword evidence="2" id="KW-1185">Reference proteome</keyword>
<comment type="caution">
    <text evidence="1">The sequence shown here is derived from an EMBL/GenBank/DDBJ whole genome shotgun (WGS) entry which is preliminary data.</text>
</comment>
<dbReference type="OrthoDB" id="2339926at2"/>
<evidence type="ECO:0000313" key="2">
    <source>
        <dbReference type="Proteomes" id="UP000051448"/>
    </source>
</evidence>
<dbReference type="PATRIC" id="fig|1423759.3.peg.1164"/>
<dbReference type="STRING" id="1423759.FC92_GL001100"/>
<protein>
    <submittedName>
        <fullName evidence="1">Uncharacterized protein</fullName>
    </submittedName>
</protein>
<name>A0A0R1MUN9_9LACO</name>
<dbReference type="InterPro" id="IPR025662">
    <property type="entry name" value="Sigma_54_int_dom_ATP-bd_1"/>
</dbReference>
<dbReference type="Proteomes" id="UP000051448">
    <property type="component" value="Unassembled WGS sequence"/>
</dbReference>
<gene>
    <name evidence="1" type="ORF">FC92_GL001100</name>
</gene>
<dbReference type="RefSeq" id="WP_057868812.1">
    <property type="nucleotide sequence ID" value="NZ_AZDX01000003.1"/>
</dbReference>
<dbReference type="PROSITE" id="PS00675">
    <property type="entry name" value="SIGMA54_INTERACT_1"/>
    <property type="match status" value="1"/>
</dbReference>
<dbReference type="EMBL" id="AZDX01000003">
    <property type="protein sequence ID" value="KRL08027.1"/>
    <property type="molecule type" value="Genomic_DNA"/>
</dbReference>
<dbReference type="GeneID" id="98309503"/>
<organism evidence="1 2">
    <name type="scientific">Liquorilactobacillus hordei DSM 19519</name>
    <dbReference type="NCBI Taxonomy" id="1423759"/>
    <lineage>
        <taxon>Bacteria</taxon>
        <taxon>Bacillati</taxon>
        <taxon>Bacillota</taxon>
        <taxon>Bacilli</taxon>
        <taxon>Lactobacillales</taxon>
        <taxon>Lactobacillaceae</taxon>
        <taxon>Liquorilactobacillus</taxon>
    </lineage>
</organism>
<sequence>MVVGRKPNSRKKGLKVLVYGDTGSGKSLFGLSFPKIKVLDSEDGLGWYENDEEGKNILEIFDTQSFYDLEDVLEELKEDSNFGTFIVDSETKIHEDVQQALLDIDEKRAKQKGQNVLDANVSIRSYGKIKQIETKLQNSKIELASRGVNIVSIAQSVDIMEEVSANKRVKVGEAPNMKKKADYDYDVVIRLFVKDQKFYGEIEKDRTKVTSVGEVVENPSYNIWKSKIENKKNQGEIVNKNFVADSMKSKERYEEELDEMGLTDKEKLTKFVNSLEKASDKKDFAGLLTSELGIKTLSKASEEQLIKSLEMAEKFKKDRGL</sequence>
<dbReference type="AlphaFoldDB" id="A0A0R1MUN9"/>
<dbReference type="SUPFAM" id="SSF52540">
    <property type="entry name" value="P-loop containing nucleoside triphosphate hydrolases"/>
    <property type="match status" value="1"/>
</dbReference>
<dbReference type="Pfam" id="PF13479">
    <property type="entry name" value="AAA_24"/>
    <property type="match status" value="1"/>
</dbReference>
<reference evidence="1 2" key="1">
    <citation type="journal article" date="2015" name="Genome Announc.">
        <title>Expanding the biotechnology potential of lactobacilli through comparative genomics of 213 strains and associated genera.</title>
        <authorList>
            <person name="Sun Z."/>
            <person name="Harris H.M."/>
            <person name="McCann A."/>
            <person name="Guo C."/>
            <person name="Argimon S."/>
            <person name="Zhang W."/>
            <person name="Yang X."/>
            <person name="Jeffery I.B."/>
            <person name="Cooney J.C."/>
            <person name="Kagawa T.F."/>
            <person name="Liu W."/>
            <person name="Song Y."/>
            <person name="Salvetti E."/>
            <person name="Wrobel A."/>
            <person name="Rasinkangas P."/>
            <person name="Parkhill J."/>
            <person name="Rea M.C."/>
            <person name="O'Sullivan O."/>
            <person name="Ritari J."/>
            <person name="Douillard F.P."/>
            <person name="Paul Ross R."/>
            <person name="Yang R."/>
            <person name="Briner A.E."/>
            <person name="Felis G.E."/>
            <person name="de Vos W.M."/>
            <person name="Barrangou R."/>
            <person name="Klaenhammer T.R."/>
            <person name="Caufield P.W."/>
            <person name="Cui Y."/>
            <person name="Zhang H."/>
            <person name="O'Toole P.W."/>
        </authorList>
    </citation>
    <scope>NUCLEOTIDE SEQUENCE [LARGE SCALE GENOMIC DNA]</scope>
    <source>
        <strain evidence="1 2">DSM 19519</strain>
    </source>
</reference>
<accession>A0A0R1MUN9</accession>
<evidence type="ECO:0000313" key="1">
    <source>
        <dbReference type="EMBL" id="KRL08027.1"/>
    </source>
</evidence>
<dbReference type="InterPro" id="IPR027417">
    <property type="entry name" value="P-loop_NTPase"/>
</dbReference>
<proteinExistence type="predicted"/>